<protein>
    <submittedName>
        <fullName evidence="2">Uncharacterized protein</fullName>
    </submittedName>
</protein>
<keyword evidence="1" id="KW-0732">Signal</keyword>
<dbReference type="Proteomes" id="UP001451303">
    <property type="component" value="Unassembled WGS sequence"/>
</dbReference>
<dbReference type="EMBL" id="JAVLET010000007">
    <property type="protein sequence ID" value="KAL0468431.1"/>
    <property type="molecule type" value="Genomic_DNA"/>
</dbReference>
<feature type="chain" id="PRO_5045713148" evidence="1">
    <location>
        <begin position="29"/>
        <end position="101"/>
    </location>
</feature>
<evidence type="ECO:0000313" key="3">
    <source>
        <dbReference type="Proteomes" id="UP001451303"/>
    </source>
</evidence>
<evidence type="ECO:0000313" key="2">
    <source>
        <dbReference type="EMBL" id="KAL0468431.1"/>
    </source>
</evidence>
<keyword evidence="3" id="KW-1185">Reference proteome</keyword>
<comment type="caution">
    <text evidence="2">The sequence shown here is derived from an EMBL/GenBank/DDBJ whole genome shotgun (WGS) entry which is preliminary data.</text>
</comment>
<accession>A0ABR3D6V6</accession>
<gene>
    <name evidence="2" type="ORF">QR685DRAFT_591002</name>
</gene>
<reference evidence="2 3" key="1">
    <citation type="submission" date="2023-09" db="EMBL/GenBank/DDBJ databases">
        <title>Multi-omics analysis of a traditional fermented food reveals byproduct-associated fungal strains for waste-to-food upcycling.</title>
        <authorList>
            <consortium name="Lawrence Berkeley National Laboratory"/>
            <person name="Rekdal V.M."/>
            <person name="Villalobos-Escobedo J.M."/>
            <person name="Rodriguez-Valeron N."/>
            <person name="Garcia M.O."/>
            <person name="Vasquez D.P."/>
            <person name="Damayanti I."/>
            <person name="Sorensen P.M."/>
            <person name="Baidoo E.E."/>
            <person name="De Carvalho A.C."/>
            <person name="Riley R."/>
            <person name="Lipzen A."/>
            <person name="He G."/>
            <person name="Yan M."/>
            <person name="Haridas S."/>
            <person name="Daum C."/>
            <person name="Yoshinaga Y."/>
            <person name="Ng V."/>
            <person name="Grigoriev I.V."/>
            <person name="Munk R."/>
            <person name="Nuraida L."/>
            <person name="Wijaya C.H."/>
            <person name="Morales P.-C."/>
            <person name="Keasling J.D."/>
        </authorList>
    </citation>
    <scope>NUCLEOTIDE SEQUENCE [LARGE SCALE GENOMIC DNA]</scope>
    <source>
        <strain evidence="2 3">FGSC 2613</strain>
    </source>
</reference>
<name>A0ABR3D6V6_NEUIN</name>
<sequence>MLHIEQRKAGSLLIFFFLFLLFKPEKLAGMAVTIADIYCVSCEELPQGNQQSSQPLSSCTHPMFPTVDQAMEPISWKMRVSGGRRGKNFEVAVWKEGKKLK</sequence>
<proteinExistence type="predicted"/>
<organism evidence="2 3">
    <name type="scientific">Neurospora intermedia</name>
    <dbReference type="NCBI Taxonomy" id="5142"/>
    <lineage>
        <taxon>Eukaryota</taxon>
        <taxon>Fungi</taxon>
        <taxon>Dikarya</taxon>
        <taxon>Ascomycota</taxon>
        <taxon>Pezizomycotina</taxon>
        <taxon>Sordariomycetes</taxon>
        <taxon>Sordariomycetidae</taxon>
        <taxon>Sordariales</taxon>
        <taxon>Sordariaceae</taxon>
        <taxon>Neurospora</taxon>
    </lineage>
</organism>
<evidence type="ECO:0000256" key="1">
    <source>
        <dbReference type="SAM" id="SignalP"/>
    </source>
</evidence>
<feature type="signal peptide" evidence="1">
    <location>
        <begin position="1"/>
        <end position="28"/>
    </location>
</feature>